<evidence type="ECO:0000313" key="2">
    <source>
        <dbReference type="EMBL" id="MDR7331893.1"/>
    </source>
</evidence>
<keyword evidence="3" id="KW-1185">Reference proteome</keyword>
<gene>
    <name evidence="2" type="ORF">J2X21_001019</name>
</gene>
<protein>
    <recommendedName>
        <fullName evidence="1">NIPSNAP domain-containing protein</fullName>
    </recommendedName>
</protein>
<dbReference type="Proteomes" id="UP001180825">
    <property type="component" value="Unassembled WGS sequence"/>
</dbReference>
<dbReference type="InterPro" id="IPR011008">
    <property type="entry name" value="Dimeric_a/b-barrel"/>
</dbReference>
<dbReference type="RefSeq" id="WP_310325714.1">
    <property type="nucleotide sequence ID" value="NZ_JAVDXV010000002.1"/>
</dbReference>
<proteinExistence type="predicted"/>
<accession>A0ABU2A7A3</accession>
<evidence type="ECO:0000259" key="1">
    <source>
        <dbReference type="Pfam" id="PF07978"/>
    </source>
</evidence>
<dbReference type="Gene3D" id="3.30.70.100">
    <property type="match status" value="1"/>
</dbReference>
<dbReference type="SUPFAM" id="SSF54909">
    <property type="entry name" value="Dimeric alpha+beta barrel"/>
    <property type="match status" value="1"/>
</dbReference>
<comment type="caution">
    <text evidence="2">The sequence shown here is derived from an EMBL/GenBank/DDBJ whole genome shotgun (WGS) entry which is preliminary data.</text>
</comment>
<dbReference type="InterPro" id="IPR012577">
    <property type="entry name" value="NIPSNAP"/>
</dbReference>
<dbReference type="EMBL" id="JAVDXV010000002">
    <property type="protein sequence ID" value="MDR7331893.1"/>
    <property type="molecule type" value="Genomic_DNA"/>
</dbReference>
<feature type="domain" description="NIPSNAP" evidence="1">
    <location>
        <begin position="11"/>
        <end position="117"/>
    </location>
</feature>
<evidence type="ECO:0000313" key="3">
    <source>
        <dbReference type="Proteomes" id="UP001180825"/>
    </source>
</evidence>
<reference evidence="2 3" key="1">
    <citation type="submission" date="2023-07" db="EMBL/GenBank/DDBJ databases">
        <title>Sorghum-associated microbial communities from plants grown in Nebraska, USA.</title>
        <authorList>
            <person name="Schachtman D."/>
        </authorList>
    </citation>
    <scope>NUCLEOTIDE SEQUENCE [LARGE SCALE GENOMIC DNA]</scope>
    <source>
        <strain evidence="2 3">BE316</strain>
    </source>
</reference>
<organism evidence="2 3">
    <name type="scientific">Roseateles asaccharophilus</name>
    <dbReference type="NCBI Taxonomy" id="582607"/>
    <lineage>
        <taxon>Bacteria</taxon>
        <taxon>Pseudomonadati</taxon>
        <taxon>Pseudomonadota</taxon>
        <taxon>Betaproteobacteria</taxon>
        <taxon>Burkholderiales</taxon>
        <taxon>Sphaerotilaceae</taxon>
        <taxon>Roseateles</taxon>
    </lineage>
</organism>
<dbReference type="Pfam" id="PF07978">
    <property type="entry name" value="NIPSNAP"/>
    <property type="match status" value="1"/>
</dbReference>
<name>A0ABU2A7A3_9BURK</name>
<sequence length="119" mass="13316">MPDYKLVCEVRYKLDPDRLDECADYARTWITLIRRHGGVHYGFFMPREAPAGSPASFAGLGSTGPANEAIALFAFPDDEAYRSYRASVATDPEGIEANRRFSAPPFRSHRRCFLEPASV</sequence>